<dbReference type="OrthoDB" id="387615at2759"/>
<evidence type="ECO:0000256" key="1">
    <source>
        <dbReference type="SAM" id="MobiDB-lite"/>
    </source>
</evidence>
<dbReference type="RefSeq" id="XP_028541943.1">
    <property type="nucleotide sequence ID" value="XM_028686142.1"/>
</dbReference>
<sequence length="940" mass="109291">MVIENNIGKTIITFVEKYIPWLHIAHFFFSILLLNYLLICYLTPSFWYSHKGSELPSAETNSINFLHVKKQYEKFEHIGKYHGYVSSSISFAYIFFCLFFYFLKFVTLWNHHGDDANISRGGSVRRVRRVRRVRSDRSDRSDRSVGYATKKVKRDNGFYVTKGRDQVWITGSHFFLYIFLTTLVTRMGEGNHLYFLFILSICEINTPLMTLMNIIKAVKYGYKSAYLKKKNSEQSGRNKIKRRDLFLFFCYFVFARLSNKNSRRARGSSKDNNGCGNDRGERDGQGENTHENFLKKRKPQDVHNRNDSIGRSQKGRSVIPNESKKKVFIRSCFKWFLDWLGKCSHRMSTPFPSSLLGIEETSAERKVEPRETSKPVDSQIKMLNFGKHSRKGDCEWNHMNGRKNKSKVGITPDMNPEIDVIGKNLARTNMSNKNSSIRTQRNIRSEHFKTKCYDTLHNGEKKCEECACFTSRKNEVIFNKMRVSSGSLTDDRSTTEEEEYARVRRNANMYKNYYYEHFNKKSRNENEEGENDSGCDDISRNNFFSHVAKEKKEFRVIQVEAEEGADANDADEDEESNKGDNKNFNNSDNSSRGWSCFPNAYTEEDKDEVKANVDFTNDKVTKMKDKSSYTPVYYSPSIIKMNSERRRSSCHNSSGHDSLNEQPMCEKNYKHVHNIPIHEKEEKVCGGGEVVKKNDNFCCNYEKEKSKNVEKSGGCLTEKGIKGLINVTTVEVKSDDAISSSHGIICGKLDGGTDEWEGSEKPFLGNINVHRSGKIKNHSHHSSHPQYHPSRVRRKSIKRRVEEKMRNSLFCALNGKKGLLEETYLDYTDICSGHKNIELKKERGNSFEKKVNFFLSKLKRKMEICAFLNHIYKTILLTYILSLLLVKGILMYAILYSFLYVRLYSFLFPTIILSLMEICYFCLFHLYMQEYKTLTFFTSR</sequence>
<dbReference type="OMA" id="FILAICE"/>
<keyword evidence="2" id="KW-0812">Transmembrane</keyword>
<keyword evidence="4" id="KW-1185">Reference proteome</keyword>
<feature type="transmembrane region" description="Helical" evidence="2">
    <location>
        <begin position="243"/>
        <end position="259"/>
    </location>
</feature>
<dbReference type="EMBL" id="BDQF01000003">
    <property type="protein sequence ID" value="GAW79354.1"/>
    <property type="molecule type" value="Genomic_DNA"/>
</dbReference>
<keyword evidence="2" id="KW-0472">Membrane</keyword>
<feature type="compositionally biased region" description="Acidic residues" evidence="1">
    <location>
        <begin position="561"/>
        <end position="575"/>
    </location>
</feature>
<dbReference type="Proteomes" id="UP000195521">
    <property type="component" value="Unassembled WGS sequence"/>
</dbReference>
<feature type="transmembrane region" description="Helical" evidence="2">
    <location>
        <begin position="906"/>
        <end position="928"/>
    </location>
</feature>
<feature type="transmembrane region" description="Helical" evidence="2">
    <location>
        <begin position="167"/>
        <end position="187"/>
    </location>
</feature>
<comment type="caution">
    <text evidence="3">The sequence shown here is derived from an EMBL/GenBank/DDBJ whole genome shotgun (WGS) entry which is preliminary data.</text>
</comment>
<dbReference type="AlphaFoldDB" id="A0A1Y1JH03"/>
<evidence type="ECO:0000313" key="3">
    <source>
        <dbReference type="EMBL" id="GAW79354.1"/>
    </source>
</evidence>
<accession>A0A1Y1JH03</accession>
<keyword evidence="2" id="KW-1133">Transmembrane helix</keyword>
<feature type="transmembrane region" description="Helical" evidence="2">
    <location>
        <begin position="876"/>
        <end position="899"/>
    </location>
</feature>
<feature type="transmembrane region" description="Helical" evidence="2">
    <location>
        <begin position="21"/>
        <end position="47"/>
    </location>
</feature>
<feature type="compositionally biased region" description="Basic and acidic residues" evidence="1">
    <location>
        <begin position="278"/>
        <end position="308"/>
    </location>
</feature>
<feature type="region of interest" description="Disordered" evidence="1">
    <location>
        <begin position="775"/>
        <end position="794"/>
    </location>
</feature>
<protein>
    <submittedName>
        <fullName evidence="3">Uncharacterized protein</fullName>
    </submittedName>
</protein>
<name>A0A1Y1JH03_PLAGO</name>
<feature type="transmembrane region" description="Helical" evidence="2">
    <location>
        <begin position="81"/>
        <end position="103"/>
    </location>
</feature>
<organism evidence="3 4">
    <name type="scientific">Plasmodium gonderi</name>
    <dbReference type="NCBI Taxonomy" id="77519"/>
    <lineage>
        <taxon>Eukaryota</taxon>
        <taxon>Sar</taxon>
        <taxon>Alveolata</taxon>
        <taxon>Apicomplexa</taxon>
        <taxon>Aconoidasida</taxon>
        <taxon>Haemosporida</taxon>
        <taxon>Plasmodiidae</taxon>
        <taxon>Plasmodium</taxon>
        <taxon>Plasmodium (Plasmodium)</taxon>
    </lineage>
</organism>
<feature type="region of interest" description="Disordered" evidence="1">
    <location>
        <begin position="561"/>
        <end position="590"/>
    </location>
</feature>
<feature type="transmembrane region" description="Helical" evidence="2">
    <location>
        <begin position="193"/>
        <end position="222"/>
    </location>
</feature>
<evidence type="ECO:0000313" key="4">
    <source>
        <dbReference type="Proteomes" id="UP000195521"/>
    </source>
</evidence>
<feature type="region of interest" description="Disordered" evidence="1">
    <location>
        <begin position="263"/>
        <end position="319"/>
    </location>
</feature>
<proteinExistence type="predicted"/>
<reference evidence="4" key="1">
    <citation type="submission" date="2017-04" db="EMBL/GenBank/DDBJ databases">
        <title>Plasmodium gonderi genome.</title>
        <authorList>
            <person name="Arisue N."/>
            <person name="Honma H."/>
            <person name="Kawai S."/>
            <person name="Tougan T."/>
            <person name="Tanabe K."/>
            <person name="Horii T."/>
        </authorList>
    </citation>
    <scope>NUCLEOTIDE SEQUENCE [LARGE SCALE GENOMIC DNA]</scope>
    <source>
        <strain evidence="4">ATCC 30045</strain>
    </source>
</reference>
<feature type="region of interest" description="Disordered" evidence="1">
    <location>
        <begin position="393"/>
        <end position="414"/>
    </location>
</feature>
<gene>
    <name evidence="3" type="ORF">PGO_031580</name>
</gene>
<dbReference type="GeneID" id="39746062"/>
<evidence type="ECO:0000256" key="2">
    <source>
        <dbReference type="SAM" id="Phobius"/>
    </source>
</evidence>